<keyword evidence="2" id="KW-1185">Reference proteome</keyword>
<sequence length="254" mass="28978">MKTVATVLRGAVMHERHLPVNNRFSYALFMLCLPLSRLKESGNALLGIERWRLFSFFNRDHGARDGSPLEPWIRAILQRHGLAAACNGDVLLQTLPRLFGFVFNPVSFWYCLDEEGRVRAVLAEVNNTFGEHHNYLICHEDHREIRAGDELRARKVFHVSPFYPVRGEYRFRFSTHGSHLAVAIDYLDGGLLQLATRVSGRHEVLSAGSLLRAWIGCPLLTFGVVARINLQALRLVLRRVTIFRKPSPPVQERT</sequence>
<protein>
    <submittedName>
        <fullName evidence="1">DUF1365 domain-containing protein</fullName>
    </submittedName>
</protein>
<dbReference type="EMBL" id="JBEWLZ010000002">
    <property type="protein sequence ID" value="MET1489084.1"/>
    <property type="molecule type" value="Genomic_DNA"/>
</dbReference>
<accession>A0ABV2CMF3</accession>
<dbReference type="PANTHER" id="PTHR33973">
    <property type="entry name" value="OS07G0153300 PROTEIN"/>
    <property type="match status" value="1"/>
</dbReference>
<dbReference type="InterPro" id="IPR010775">
    <property type="entry name" value="DUF1365"/>
</dbReference>
<comment type="caution">
    <text evidence="1">The sequence shown here is derived from an EMBL/GenBank/DDBJ whole genome shotgun (WGS) entry which is preliminary data.</text>
</comment>
<dbReference type="Pfam" id="PF07103">
    <property type="entry name" value="DUF1365"/>
    <property type="match status" value="1"/>
</dbReference>
<dbReference type="RefSeq" id="WP_345924214.1">
    <property type="nucleotide sequence ID" value="NZ_JBDIVF010000001.1"/>
</dbReference>
<proteinExistence type="predicted"/>
<organism evidence="1 2">
    <name type="scientific">Uliginosibacterium paludis</name>
    <dbReference type="NCBI Taxonomy" id="1615952"/>
    <lineage>
        <taxon>Bacteria</taxon>
        <taxon>Pseudomonadati</taxon>
        <taxon>Pseudomonadota</taxon>
        <taxon>Betaproteobacteria</taxon>
        <taxon>Rhodocyclales</taxon>
        <taxon>Zoogloeaceae</taxon>
        <taxon>Uliginosibacterium</taxon>
    </lineage>
</organism>
<dbReference type="PANTHER" id="PTHR33973:SF4">
    <property type="entry name" value="OS07G0153300 PROTEIN"/>
    <property type="match status" value="1"/>
</dbReference>
<evidence type="ECO:0000313" key="1">
    <source>
        <dbReference type="EMBL" id="MET1489084.1"/>
    </source>
</evidence>
<reference evidence="1 2" key="1">
    <citation type="submission" date="2024-07" db="EMBL/GenBank/DDBJ databases">
        <title>Uliginosibacterium paludis KCTC:42655.</title>
        <authorList>
            <person name="Kim M.K."/>
        </authorList>
    </citation>
    <scope>NUCLEOTIDE SEQUENCE [LARGE SCALE GENOMIC DNA]</scope>
    <source>
        <strain evidence="1 2">KCTC 42655</strain>
    </source>
</reference>
<evidence type="ECO:0000313" key="2">
    <source>
        <dbReference type="Proteomes" id="UP001548590"/>
    </source>
</evidence>
<dbReference type="Proteomes" id="UP001548590">
    <property type="component" value="Unassembled WGS sequence"/>
</dbReference>
<name>A0ABV2CMF3_9RHOO</name>
<gene>
    <name evidence="1" type="ORF">ABVT11_04550</name>
</gene>